<evidence type="ECO:0000259" key="2">
    <source>
        <dbReference type="PROSITE" id="PS50103"/>
    </source>
</evidence>
<dbReference type="Proteomes" id="UP001142393">
    <property type="component" value="Unassembled WGS sequence"/>
</dbReference>
<dbReference type="AlphaFoldDB" id="A0A9W8NV46"/>
<sequence length="412" mass="45796">MANPSVSTVNQQMWDEALKSVLSLSKATIKHNMELEARVSELEMELSVWKRAHSVALEASERDNLHVASLQQASTPDDFERQSGDPLVLCVINGQQTFFNRTLLTQGFMGGQSAAQYLTRAISEYLTSEDIQITGRLSFLSFWVSIYFNKSELVNMLVGQSICSREQLEGFLAGFSETSPRFTVVDVGIGEDAADRKIREYIRTYTRLPETLRTFMGGCHESNALYSGAFDCLQSENLLEKLVILRGLSEDWSDHTFPIHVLNVDKLLVQQAPHPSMQQLAPLGVPFLEPAPGPSNGGLVSPQSPVRNGLRYPDPRYPLHKQNPPPCNEHYLMACSKGAGACKYSHDYILSPEQLAVLAANAKKAPCNWLKSGLQCPYAELCCWGHVCPGGSHCFHLRKGKCWFKGEGMHDT</sequence>
<dbReference type="PROSITE" id="PS50103">
    <property type="entry name" value="ZF_C3H1"/>
    <property type="match status" value="1"/>
</dbReference>
<dbReference type="PANTHER" id="PTHR37543">
    <property type="entry name" value="CCCH ZINC FINGER DNA BINDING PROTEIN (AFU_ORTHOLOGUE AFUA_5G12760)"/>
    <property type="match status" value="1"/>
</dbReference>
<comment type="caution">
    <text evidence="3">The sequence shown here is derived from an EMBL/GenBank/DDBJ whole genome shotgun (WGS) entry which is preliminary data.</text>
</comment>
<evidence type="ECO:0000256" key="1">
    <source>
        <dbReference type="PROSITE-ProRule" id="PRU00723"/>
    </source>
</evidence>
<feature type="zinc finger region" description="C3H1-type" evidence="1">
    <location>
        <begin position="321"/>
        <end position="349"/>
    </location>
</feature>
<reference evidence="3 4" key="1">
    <citation type="journal article" date="2023" name="Proc. Natl. Acad. Sci. U.S.A.">
        <title>A global phylogenomic analysis of the shiitake genus Lentinula.</title>
        <authorList>
            <person name="Sierra-Patev S."/>
            <person name="Min B."/>
            <person name="Naranjo-Ortiz M."/>
            <person name="Looney B."/>
            <person name="Konkel Z."/>
            <person name="Slot J.C."/>
            <person name="Sakamoto Y."/>
            <person name="Steenwyk J.L."/>
            <person name="Rokas A."/>
            <person name="Carro J."/>
            <person name="Camarero S."/>
            <person name="Ferreira P."/>
            <person name="Molpeceres G."/>
            <person name="Ruiz-Duenas F.J."/>
            <person name="Serrano A."/>
            <person name="Henrissat B."/>
            <person name="Drula E."/>
            <person name="Hughes K.W."/>
            <person name="Mata J.L."/>
            <person name="Ishikawa N.K."/>
            <person name="Vargas-Isla R."/>
            <person name="Ushijima S."/>
            <person name="Smith C.A."/>
            <person name="Donoghue J."/>
            <person name="Ahrendt S."/>
            <person name="Andreopoulos W."/>
            <person name="He G."/>
            <person name="LaButti K."/>
            <person name="Lipzen A."/>
            <person name="Ng V."/>
            <person name="Riley R."/>
            <person name="Sandor L."/>
            <person name="Barry K."/>
            <person name="Martinez A.T."/>
            <person name="Xiao Y."/>
            <person name="Gibbons J.G."/>
            <person name="Terashima K."/>
            <person name="Grigoriev I.V."/>
            <person name="Hibbett D."/>
        </authorList>
    </citation>
    <scope>NUCLEOTIDE SEQUENCE [LARGE SCALE GENOMIC DNA]</scope>
    <source>
        <strain evidence="3 4">TFB7810</strain>
    </source>
</reference>
<dbReference type="EMBL" id="JANVFU010000012">
    <property type="protein sequence ID" value="KAJ3741314.1"/>
    <property type="molecule type" value="Genomic_DNA"/>
</dbReference>
<keyword evidence="4" id="KW-1185">Reference proteome</keyword>
<accession>A0A9W8NV46</accession>
<dbReference type="GO" id="GO:0008270">
    <property type="term" value="F:zinc ion binding"/>
    <property type="evidence" value="ECO:0007669"/>
    <property type="project" value="UniProtKB-KW"/>
</dbReference>
<dbReference type="PANTHER" id="PTHR37543:SF1">
    <property type="entry name" value="CCCH ZINC FINGER DNA BINDING PROTEIN (AFU_ORTHOLOGUE AFUA_5G12760)"/>
    <property type="match status" value="1"/>
</dbReference>
<name>A0A9W8NV46_9AGAR</name>
<keyword evidence="1" id="KW-0862">Zinc</keyword>
<organism evidence="3 4">
    <name type="scientific">Lentinula detonsa</name>
    <dbReference type="NCBI Taxonomy" id="2804962"/>
    <lineage>
        <taxon>Eukaryota</taxon>
        <taxon>Fungi</taxon>
        <taxon>Dikarya</taxon>
        <taxon>Basidiomycota</taxon>
        <taxon>Agaricomycotina</taxon>
        <taxon>Agaricomycetes</taxon>
        <taxon>Agaricomycetidae</taxon>
        <taxon>Agaricales</taxon>
        <taxon>Marasmiineae</taxon>
        <taxon>Omphalotaceae</taxon>
        <taxon>Lentinula</taxon>
    </lineage>
</organism>
<dbReference type="InterPro" id="IPR057683">
    <property type="entry name" value="DUF7923"/>
</dbReference>
<feature type="domain" description="C3H1-type" evidence="2">
    <location>
        <begin position="321"/>
        <end position="349"/>
    </location>
</feature>
<keyword evidence="1" id="KW-0863">Zinc-finger</keyword>
<protein>
    <recommendedName>
        <fullName evidence="2">C3H1-type domain-containing protein</fullName>
    </recommendedName>
</protein>
<dbReference type="InterPro" id="IPR000571">
    <property type="entry name" value="Znf_CCCH"/>
</dbReference>
<evidence type="ECO:0000313" key="3">
    <source>
        <dbReference type="EMBL" id="KAJ3741314.1"/>
    </source>
</evidence>
<proteinExistence type="predicted"/>
<gene>
    <name evidence="3" type="ORF">DFH05DRAFT_328396</name>
</gene>
<evidence type="ECO:0000313" key="4">
    <source>
        <dbReference type="Proteomes" id="UP001142393"/>
    </source>
</evidence>
<dbReference type="Pfam" id="PF25540">
    <property type="entry name" value="DUF7923"/>
    <property type="match status" value="1"/>
</dbReference>
<keyword evidence="1" id="KW-0479">Metal-binding</keyword>